<keyword evidence="7" id="KW-1185">Reference proteome</keyword>
<organism evidence="6 7">
    <name type="scientific">Nocardioides caeni</name>
    <dbReference type="NCBI Taxonomy" id="574700"/>
    <lineage>
        <taxon>Bacteria</taxon>
        <taxon>Bacillati</taxon>
        <taxon>Actinomycetota</taxon>
        <taxon>Actinomycetes</taxon>
        <taxon>Propionibacteriales</taxon>
        <taxon>Nocardioidaceae</taxon>
        <taxon>Nocardioides</taxon>
    </lineage>
</organism>
<proteinExistence type="predicted"/>
<dbReference type="RefSeq" id="WP_158294999.1">
    <property type="nucleotide sequence ID" value="NZ_STGW01000008.1"/>
</dbReference>
<feature type="non-terminal residue" evidence="6">
    <location>
        <position position="1"/>
    </location>
</feature>
<dbReference type="InterPro" id="IPR006656">
    <property type="entry name" value="Mopterin_OxRdtase"/>
</dbReference>
<feature type="domain" description="Molybdopterin oxidoreductase" evidence="4">
    <location>
        <begin position="13"/>
        <end position="107"/>
    </location>
</feature>
<dbReference type="Proteomes" id="UP000307087">
    <property type="component" value="Unassembled WGS sequence"/>
</dbReference>
<dbReference type="GO" id="GO:0046872">
    <property type="term" value="F:metal ion binding"/>
    <property type="evidence" value="ECO:0007669"/>
    <property type="project" value="UniProtKB-KW"/>
</dbReference>
<dbReference type="InterPro" id="IPR050123">
    <property type="entry name" value="Prok_molybdopt-oxidoreductase"/>
</dbReference>
<dbReference type="GO" id="GO:0051536">
    <property type="term" value="F:iron-sulfur cluster binding"/>
    <property type="evidence" value="ECO:0007669"/>
    <property type="project" value="UniProtKB-KW"/>
</dbReference>
<dbReference type="SUPFAM" id="SSF53706">
    <property type="entry name" value="Formate dehydrogenase/DMSO reductase, domains 1-3"/>
    <property type="match status" value="1"/>
</dbReference>
<dbReference type="GO" id="GO:0022904">
    <property type="term" value="P:respiratory electron transport chain"/>
    <property type="evidence" value="ECO:0007669"/>
    <property type="project" value="TreeGrafter"/>
</dbReference>
<gene>
    <name evidence="6" type="ORF">E9934_13370</name>
</gene>
<evidence type="ECO:0000313" key="6">
    <source>
        <dbReference type="EMBL" id="THV11267.1"/>
    </source>
</evidence>
<dbReference type="Pfam" id="PF01568">
    <property type="entry name" value="Molydop_binding"/>
    <property type="match status" value="1"/>
</dbReference>
<accession>A0A4S8N554</accession>
<dbReference type="GO" id="GO:0003954">
    <property type="term" value="F:NADH dehydrogenase activity"/>
    <property type="evidence" value="ECO:0007669"/>
    <property type="project" value="TreeGrafter"/>
</dbReference>
<keyword evidence="3" id="KW-0411">Iron-sulfur</keyword>
<evidence type="ECO:0000259" key="5">
    <source>
        <dbReference type="Pfam" id="PF01568"/>
    </source>
</evidence>
<keyword evidence="1" id="KW-0479">Metal-binding</keyword>
<dbReference type="PANTHER" id="PTHR43105">
    <property type="entry name" value="RESPIRATORY NITRATE REDUCTASE"/>
    <property type="match status" value="1"/>
</dbReference>
<dbReference type="InterPro" id="IPR009010">
    <property type="entry name" value="Asp_de-COase-like_dom_sf"/>
</dbReference>
<dbReference type="CDD" id="cd00508">
    <property type="entry name" value="MopB_CT_Fdh-Nap-like"/>
    <property type="match status" value="1"/>
</dbReference>
<dbReference type="GO" id="GO:0043546">
    <property type="term" value="F:molybdopterin cofactor binding"/>
    <property type="evidence" value="ECO:0007669"/>
    <property type="project" value="InterPro"/>
</dbReference>
<feature type="domain" description="Molybdopterin dinucleotide-binding" evidence="5">
    <location>
        <begin position="204"/>
        <end position="305"/>
    </location>
</feature>
<dbReference type="Gene3D" id="3.40.50.740">
    <property type="match status" value="1"/>
</dbReference>
<dbReference type="InterPro" id="IPR006657">
    <property type="entry name" value="MoPterin_dinucl-bd_dom"/>
</dbReference>
<name>A0A4S8N554_9ACTN</name>
<dbReference type="AlphaFoldDB" id="A0A4S8N554"/>
<protein>
    <submittedName>
        <fullName evidence="6">Nitrite reductase</fullName>
    </submittedName>
</protein>
<dbReference type="GO" id="GO:0016020">
    <property type="term" value="C:membrane"/>
    <property type="evidence" value="ECO:0007669"/>
    <property type="project" value="TreeGrafter"/>
</dbReference>
<dbReference type="Pfam" id="PF00384">
    <property type="entry name" value="Molybdopterin"/>
    <property type="match status" value="1"/>
</dbReference>
<keyword evidence="2" id="KW-0408">Iron</keyword>
<dbReference type="SUPFAM" id="SSF50692">
    <property type="entry name" value="ADC-like"/>
    <property type="match status" value="1"/>
</dbReference>
<evidence type="ECO:0000256" key="1">
    <source>
        <dbReference type="ARBA" id="ARBA00022723"/>
    </source>
</evidence>
<evidence type="ECO:0000259" key="4">
    <source>
        <dbReference type="Pfam" id="PF00384"/>
    </source>
</evidence>
<evidence type="ECO:0000256" key="2">
    <source>
        <dbReference type="ARBA" id="ARBA00023004"/>
    </source>
</evidence>
<dbReference type="Gene3D" id="2.40.40.20">
    <property type="match status" value="1"/>
</dbReference>
<dbReference type="PANTHER" id="PTHR43105:SF10">
    <property type="entry name" value="NADH-QUINONE OXIDOREDUCTASE SUBUNIT G"/>
    <property type="match status" value="1"/>
</dbReference>
<reference evidence="6 7" key="1">
    <citation type="journal article" date="2009" name="Int. J. Syst. Evol. Microbiol.">
        <title>Nocardioides caeni sp. nov., isolated from wastewater.</title>
        <authorList>
            <person name="Yoon J.H."/>
            <person name="Kang S.J."/>
            <person name="Park S."/>
            <person name="Kim W."/>
            <person name="Oh T.K."/>
        </authorList>
    </citation>
    <scope>NUCLEOTIDE SEQUENCE [LARGE SCALE GENOMIC DNA]</scope>
    <source>
        <strain evidence="6 7">DSM 23134</strain>
    </source>
</reference>
<evidence type="ECO:0000256" key="3">
    <source>
        <dbReference type="ARBA" id="ARBA00023014"/>
    </source>
</evidence>
<sequence length="310" mass="33442">SAYELLDSLGDGGGPSALLVFGSNIVVSAPRATHITERLESLDLLVVCDMVMSETAALADVVLPITQWAEESGTMTNLEGRVILRRRAISPPAGVRSDLDVIAGLASRLDSPVEFSVEPEEIFAELGRATAGGKADYSGITYARIAEERGVFWPCPATAAGEEPHPGTPRMFADAFATPDGRARFLVQEFAGAAEQPDDDYPVHLTTGRVLAQYQSGAQTRRIRSLTDEGTFVEMHPMLADRIGAHDGEPVLVRTRRGEMKAPARIVSTIRPDTVFVPFHWVGANRLTNDALDPSSRMPEFKVCAAEVLV</sequence>
<dbReference type="OrthoDB" id="7376058at2"/>
<comment type="caution">
    <text evidence="6">The sequence shown here is derived from an EMBL/GenBank/DDBJ whole genome shotgun (WGS) entry which is preliminary data.</text>
</comment>
<dbReference type="EMBL" id="STGW01000008">
    <property type="protein sequence ID" value="THV11267.1"/>
    <property type="molecule type" value="Genomic_DNA"/>
</dbReference>
<evidence type="ECO:0000313" key="7">
    <source>
        <dbReference type="Proteomes" id="UP000307087"/>
    </source>
</evidence>